<dbReference type="Proteomes" id="UP000024635">
    <property type="component" value="Unassembled WGS sequence"/>
</dbReference>
<gene>
    <name evidence="1" type="primary">Acey_s0732.g1914</name>
    <name evidence="1" type="ORF">Y032_0732g1914</name>
</gene>
<reference evidence="2" key="1">
    <citation type="journal article" date="2015" name="Nat. Genet.">
        <title>The genome and transcriptome of the zoonotic hookworm Ancylostoma ceylanicum identify infection-specific gene families.</title>
        <authorList>
            <person name="Schwarz E.M."/>
            <person name="Hu Y."/>
            <person name="Antoshechkin I."/>
            <person name="Miller M.M."/>
            <person name="Sternberg P.W."/>
            <person name="Aroian R.V."/>
        </authorList>
    </citation>
    <scope>NUCLEOTIDE SEQUENCE</scope>
    <source>
        <strain evidence="2">HY135</strain>
    </source>
</reference>
<accession>A0A016WF38</accession>
<keyword evidence="2" id="KW-1185">Reference proteome</keyword>
<organism evidence="1 2">
    <name type="scientific">Ancylostoma ceylanicum</name>
    <dbReference type="NCBI Taxonomy" id="53326"/>
    <lineage>
        <taxon>Eukaryota</taxon>
        <taxon>Metazoa</taxon>
        <taxon>Ecdysozoa</taxon>
        <taxon>Nematoda</taxon>
        <taxon>Chromadorea</taxon>
        <taxon>Rhabditida</taxon>
        <taxon>Rhabditina</taxon>
        <taxon>Rhabditomorpha</taxon>
        <taxon>Strongyloidea</taxon>
        <taxon>Ancylostomatidae</taxon>
        <taxon>Ancylostomatinae</taxon>
        <taxon>Ancylostoma</taxon>
    </lineage>
</organism>
<evidence type="ECO:0000313" key="1">
    <source>
        <dbReference type="EMBL" id="EYC38221.1"/>
    </source>
</evidence>
<dbReference type="AlphaFoldDB" id="A0A016WF38"/>
<sequence>MWDFGNGTEEMSVVIGSTTAKEGPRFISDFMSSSTTCVPNKVLHRHLERPLEGKIMEAKEMRRLRPEIHCREELVDALKLIA</sequence>
<dbReference type="EMBL" id="JARK01000332">
    <property type="protein sequence ID" value="EYC38221.1"/>
    <property type="molecule type" value="Genomic_DNA"/>
</dbReference>
<proteinExistence type="predicted"/>
<protein>
    <submittedName>
        <fullName evidence="1">Uncharacterized protein</fullName>
    </submittedName>
</protein>
<comment type="caution">
    <text evidence="1">The sequence shown here is derived from an EMBL/GenBank/DDBJ whole genome shotgun (WGS) entry which is preliminary data.</text>
</comment>
<name>A0A016WF38_9BILA</name>
<evidence type="ECO:0000313" key="2">
    <source>
        <dbReference type="Proteomes" id="UP000024635"/>
    </source>
</evidence>